<keyword evidence="7" id="KW-1185">Reference proteome</keyword>
<evidence type="ECO:0000259" key="5">
    <source>
        <dbReference type="PROSITE" id="PS51755"/>
    </source>
</evidence>
<reference evidence="6 7" key="1">
    <citation type="journal article" date="2010" name="Stand. Genomic Sci.">
        <title>Complete genome sequence of Cellulomonas flavigena type strain (134).</title>
        <authorList>
            <person name="Abt B."/>
            <person name="Foster B."/>
            <person name="Lapidus A."/>
            <person name="Clum A."/>
            <person name="Sun H."/>
            <person name="Pukall R."/>
            <person name="Lucas S."/>
            <person name="Glavina Del Rio T."/>
            <person name="Nolan M."/>
            <person name="Tice H."/>
            <person name="Cheng J.F."/>
            <person name="Pitluck S."/>
            <person name="Liolios K."/>
            <person name="Ivanova N."/>
            <person name="Mavromatis K."/>
            <person name="Ovchinnikova G."/>
            <person name="Pati A."/>
            <person name="Goodwin L."/>
            <person name="Chen A."/>
            <person name="Palaniappan K."/>
            <person name="Land M."/>
            <person name="Hauser L."/>
            <person name="Chang Y.J."/>
            <person name="Jeffries C.D."/>
            <person name="Rohde M."/>
            <person name="Goker M."/>
            <person name="Woyke T."/>
            <person name="Bristow J."/>
            <person name="Eisen J.A."/>
            <person name="Markowitz V."/>
            <person name="Hugenholtz P."/>
            <person name="Kyrpides N.C."/>
            <person name="Klenk H.P."/>
        </authorList>
    </citation>
    <scope>NUCLEOTIDE SEQUENCE [LARGE SCALE GENOMIC DNA]</scope>
    <source>
        <strain evidence="7">ATCC 482 / DSM 20109 / BCRC 11376 / JCM 18109 / NBRC 3775 / NCIMB 8073 / NRS 134</strain>
    </source>
</reference>
<evidence type="ECO:0000313" key="6">
    <source>
        <dbReference type="EMBL" id="ADG75163.1"/>
    </source>
</evidence>
<dbReference type="PANTHER" id="PTHR35807:SF2">
    <property type="entry name" value="TRANSCRIPTIONAL ACTIVATOR DOMAIN"/>
    <property type="match status" value="1"/>
</dbReference>
<dbReference type="SUPFAM" id="SSF46894">
    <property type="entry name" value="C-terminal effector domain of the bipartite response regulators"/>
    <property type="match status" value="1"/>
</dbReference>
<evidence type="ECO:0000256" key="1">
    <source>
        <dbReference type="ARBA" id="ARBA00005820"/>
    </source>
</evidence>
<feature type="region of interest" description="Disordered" evidence="4">
    <location>
        <begin position="902"/>
        <end position="925"/>
    </location>
</feature>
<feature type="DNA-binding region" description="OmpR/PhoB-type" evidence="3">
    <location>
        <begin position="649"/>
        <end position="755"/>
    </location>
</feature>
<dbReference type="SUPFAM" id="SSF48452">
    <property type="entry name" value="TPR-like"/>
    <property type="match status" value="1"/>
</dbReference>
<feature type="domain" description="OmpR/PhoB-type" evidence="5">
    <location>
        <begin position="649"/>
        <end position="755"/>
    </location>
</feature>
<dbReference type="Proteomes" id="UP000000849">
    <property type="component" value="Chromosome"/>
</dbReference>
<dbReference type="Pfam" id="PF03704">
    <property type="entry name" value="BTAD"/>
    <property type="match status" value="1"/>
</dbReference>
<proteinExistence type="inferred from homology"/>
<dbReference type="Pfam" id="PF00486">
    <property type="entry name" value="Trans_reg_C"/>
    <property type="match status" value="1"/>
</dbReference>
<dbReference type="InterPro" id="IPR001867">
    <property type="entry name" value="OmpR/PhoB-type_DNA-bd"/>
</dbReference>
<dbReference type="PROSITE" id="PS51755">
    <property type="entry name" value="OMPR_PHOB"/>
    <property type="match status" value="1"/>
</dbReference>
<dbReference type="SMART" id="SM01043">
    <property type="entry name" value="BTAD"/>
    <property type="match status" value="1"/>
</dbReference>
<evidence type="ECO:0000256" key="3">
    <source>
        <dbReference type="PROSITE-ProRule" id="PRU01091"/>
    </source>
</evidence>
<dbReference type="RefSeq" id="WP_013117497.1">
    <property type="nucleotide sequence ID" value="NC_014151.1"/>
</dbReference>
<dbReference type="EMBL" id="CP001964">
    <property type="protein sequence ID" value="ADG75163.1"/>
    <property type="molecule type" value="Genomic_DNA"/>
</dbReference>
<dbReference type="KEGG" id="cfl:Cfla_2272"/>
<evidence type="ECO:0000256" key="2">
    <source>
        <dbReference type="ARBA" id="ARBA00023125"/>
    </source>
</evidence>
<dbReference type="GO" id="GO:0006355">
    <property type="term" value="P:regulation of DNA-templated transcription"/>
    <property type="evidence" value="ECO:0007669"/>
    <property type="project" value="InterPro"/>
</dbReference>
<feature type="compositionally biased region" description="Basic and acidic residues" evidence="4">
    <location>
        <begin position="333"/>
        <end position="345"/>
    </location>
</feature>
<accession>D5UGR5</accession>
<dbReference type="OrthoDB" id="134985at2"/>
<dbReference type="InterPro" id="IPR005158">
    <property type="entry name" value="BTAD"/>
</dbReference>
<dbReference type="Gene3D" id="3.40.50.300">
    <property type="entry name" value="P-loop containing nucleotide triphosphate hydrolases"/>
    <property type="match status" value="1"/>
</dbReference>
<dbReference type="InterPro" id="IPR011990">
    <property type="entry name" value="TPR-like_helical_dom_sf"/>
</dbReference>
<dbReference type="PANTHER" id="PTHR35807">
    <property type="entry name" value="TRANSCRIPTIONAL REGULATOR REDD-RELATED"/>
    <property type="match status" value="1"/>
</dbReference>
<dbReference type="Gene3D" id="1.10.10.10">
    <property type="entry name" value="Winged helix-like DNA-binding domain superfamily/Winged helix DNA-binding domain"/>
    <property type="match status" value="1"/>
</dbReference>
<feature type="region of interest" description="Disordered" evidence="4">
    <location>
        <begin position="333"/>
        <end position="357"/>
    </location>
</feature>
<dbReference type="InterPro" id="IPR027417">
    <property type="entry name" value="P-loop_NTPase"/>
</dbReference>
<dbReference type="SUPFAM" id="SSF52540">
    <property type="entry name" value="P-loop containing nucleoside triphosphate hydrolases"/>
    <property type="match status" value="1"/>
</dbReference>
<organism evidence="6 7">
    <name type="scientific">Cellulomonas flavigena (strain ATCC 482 / DSM 20109 / BCRC 11376 / JCM 18109 / NBRC 3775 / NCIMB 8073 / NRS 134)</name>
    <dbReference type="NCBI Taxonomy" id="446466"/>
    <lineage>
        <taxon>Bacteria</taxon>
        <taxon>Bacillati</taxon>
        <taxon>Actinomycetota</taxon>
        <taxon>Actinomycetes</taxon>
        <taxon>Micrococcales</taxon>
        <taxon>Cellulomonadaceae</taxon>
        <taxon>Cellulomonas</taxon>
    </lineage>
</organism>
<dbReference type="AlphaFoldDB" id="D5UGR5"/>
<dbReference type="Pfam" id="PF25873">
    <property type="entry name" value="WHD_MalT"/>
    <property type="match status" value="1"/>
</dbReference>
<dbReference type="InterPro" id="IPR059106">
    <property type="entry name" value="WHD_MalT"/>
</dbReference>
<dbReference type="eggNOG" id="COG3629">
    <property type="taxonomic scope" value="Bacteria"/>
</dbReference>
<dbReference type="STRING" id="446466.Cfla_2272"/>
<dbReference type="SMART" id="SM00862">
    <property type="entry name" value="Trans_reg_C"/>
    <property type="match status" value="1"/>
</dbReference>
<dbReference type="InterPro" id="IPR016032">
    <property type="entry name" value="Sig_transdc_resp-reg_C-effctor"/>
</dbReference>
<keyword evidence="2 3" id="KW-0238">DNA-binding</keyword>
<comment type="similarity">
    <text evidence="1">Belongs to the AfsR/DnrI/RedD regulatory family.</text>
</comment>
<dbReference type="eggNOG" id="COG2909">
    <property type="taxonomic scope" value="Bacteria"/>
</dbReference>
<evidence type="ECO:0000313" key="7">
    <source>
        <dbReference type="Proteomes" id="UP000000849"/>
    </source>
</evidence>
<gene>
    <name evidence="6" type="ordered locus">Cfla_2272</name>
</gene>
<dbReference type="GO" id="GO:0003677">
    <property type="term" value="F:DNA binding"/>
    <property type="evidence" value="ECO:0007669"/>
    <property type="project" value="UniProtKB-UniRule"/>
</dbReference>
<evidence type="ECO:0000256" key="4">
    <source>
        <dbReference type="SAM" id="MobiDB-lite"/>
    </source>
</evidence>
<dbReference type="InterPro" id="IPR051677">
    <property type="entry name" value="AfsR-DnrI-RedD_regulator"/>
</dbReference>
<dbReference type="GO" id="GO:0000160">
    <property type="term" value="P:phosphorelay signal transduction system"/>
    <property type="evidence" value="ECO:0007669"/>
    <property type="project" value="InterPro"/>
</dbReference>
<sequence>MAQRIESAAAAGDGPPTVRRGVARRALLAVLDEVLDTGTGIVVGPRGSGKTTLMAQWVHESGLRALWARAGREGITLRAGGRARTTTPAELGGILRASSAPTLLVLDDVHELRGAAADEVEQLLLSAPPAVRVLMGTRREPSYTLARSEIGAPVVLTATDLRLRTWEVDRLFRDVYGHPLTSDDVETLTHETEGWAAAVHLFHRATDGLLPADRRRAVRTLRSDTRYASDYLVGEVLAELDRPLVDLLHRGSVFDELTAERCDALTAATPGGAPTPTAPLLRELERTWSLATTQDGVHFRLPRVLHRHLRAAQSERLGAAARAWQERAREVLGREAAPDDARRPADGTPSLAGGASGTPDAALADLLALVAPALRRDPAGHVERARQVGGAVGWFAEGLCLLLAGHQRGATGPLRRAAADPDASRALVLGASLAEAVLSGDRPVAVLRALDRVQVEADRHGHTWLARLAHGLIVGLDGTAAARVQSRAYAADRLADGDPWGSALVLTWSALAGLSIGAVEPQAWDELVGRWQALDAAVLAAWTRAAYALTAAAEQLPDAWQEARAAEAVARAAGSPGALAYAYAALARTGRDGSEELAALAESTGREAGVDMRPCWAVGLRRVRPAPVDPSPAPGPATAAVQPAPDDARPVLDRAPRLEVACLGEFRLVVDGTPADLSRIRPRARAVLHVLAVHAGRPVHREQLAETLWPDLDPRAALHNLHVSVSAVRRALEPRVPTRASRLLVRDGEAYALVLRPGSTCDVDELERAARTAAHRRVAGDLPAAAAALRQVLDLYTGDLLPEDGPAEWVAGPRSRLRLLVADAAADLAEVELAQGHLAAAVAAAGRSIELDECRDRAWRLLVAGCTAAGDAAAAHRATLGYREMLDTLGVPVAVAGAPDAVMSGPGARPPRPPRASAASRGRWS</sequence>
<feature type="compositionally biased region" description="Low complexity" evidence="4">
    <location>
        <begin position="915"/>
        <end position="925"/>
    </location>
</feature>
<name>D5UGR5_CELFN</name>
<dbReference type="InterPro" id="IPR036388">
    <property type="entry name" value="WH-like_DNA-bd_sf"/>
</dbReference>
<dbReference type="Gene3D" id="1.25.40.10">
    <property type="entry name" value="Tetratricopeptide repeat domain"/>
    <property type="match status" value="1"/>
</dbReference>
<dbReference type="HOGENOM" id="CLU_301647_0_0_11"/>
<protein>
    <submittedName>
        <fullName evidence="6">Transcriptional regulator domain protein</fullName>
    </submittedName>
</protein>